<dbReference type="Gene3D" id="1.10.10.60">
    <property type="entry name" value="Homeodomain-like"/>
    <property type="match status" value="1"/>
</dbReference>
<dbReference type="InterPro" id="IPR002078">
    <property type="entry name" value="Sigma_54_int"/>
</dbReference>
<dbReference type="OrthoDB" id="9761705at2"/>
<dbReference type="InterPro" id="IPR003593">
    <property type="entry name" value="AAA+_ATPase"/>
</dbReference>
<dbReference type="InterPro" id="IPR009057">
    <property type="entry name" value="Homeodomain-like_sf"/>
</dbReference>
<dbReference type="PROSITE" id="PS50045">
    <property type="entry name" value="SIGMA54_INTERACT_4"/>
    <property type="match status" value="1"/>
</dbReference>
<evidence type="ECO:0000313" key="7">
    <source>
        <dbReference type="EMBL" id="TBO31118.1"/>
    </source>
</evidence>
<keyword evidence="5" id="KW-0804">Transcription</keyword>
<evidence type="ECO:0000313" key="8">
    <source>
        <dbReference type="Proteomes" id="UP000292120"/>
    </source>
</evidence>
<dbReference type="PANTHER" id="PTHR32071:SF81">
    <property type="entry name" value="PROPIONATE CATABOLISM OPERON REGULATORY PROTEIN"/>
    <property type="match status" value="1"/>
</dbReference>
<organism evidence="7 8">
    <name type="scientific">Aquabacterium lacunae</name>
    <dbReference type="NCBI Taxonomy" id="2528630"/>
    <lineage>
        <taxon>Bacteria</taxon>
        <taxon>Pseudomonadati</taxon>
        <taxon>Pseudomonadota</taxon>
        <taxon>Betaproteobacteria</taxon>
        <taxon>Burkholderiales</taxon>
        <taxon>Aquabacterium</taxon>
    </lineage>
</organism>
<dbReference type="Pfam" id="PF00158">
    <property type="entry name" value="Sigma54_activat"/>
    <property type="match status" value="1"/>
</dbReference>
<keyword evidence="1" id="KW-0547">Nucleotide-binding</keyword>
<dbReference type="FunFam" id="3.40.50.300:FF:000006">
    <property type="entry name" value="DNA-binding transcriptional regulator NtrC"/>
    <property type="match status" value="1"/>
</dbReference>
<dbReference type="SUPFAM" id="SSF52540">
    <property type="entry name" value="P-loop containing nucleoside triphosphate hydrolases"/>
    <property type="match status" value="1"/>
</dbReference>
<dbReference type="GO" id="GO:0006355">
    <property type="term" value="P:regulation of DNA-templated transcription"/>
    <property type="evidence" value="ECO:0007669"/>
    <property type="project" value="InterPro"/>
</dbReference>
<reference evidence="7 8" key="1">
    <citation type="submission" date="2019-02" db="EMBL/GenBank/DDBJ databases">
        <title>Aquabacterium sp. strain KMB7.</title>
        <authorList>
            <person name="Chen W.-M."/>
        </authorList>
    </citation>
    <scope>NUCLEOTIDE SEQUENCE [LARGE SCALE GENOMIC DNA]</scope>
    <source>
        <strain evidence="7 8">KMB7</strain>
    </source>
</reference>
<dbReference type="EMBL" id="SIXI01000003">
    <property type="protein sequence ID" value="TBO31118.1"/>
    <property type="molecule type" value="Genomic_DNA"/>
</dbReference>
<dbReference type="InterPro" id="IPR002197">
    <property type="entry name" value="HTH_Fis"/>
</dbReference>
<proteinExistence type="predicted"/>
<evidence type="ECO:0000259" key="6">
    <source>
        <dbReference type="PROSITE" id="PS50045"/>
    </source>
</evidence>
<comment type="caution">
    <text evidence="7">The sequence shown here is derived from an EMBL/GenBank/DDBJ whole genome shotgun (WGS) entry which is preliminary data.</text>
</comment>
<evidence type="ECO:0000256" key="1">
    <source>
        <dbReference type="ARBA" id="ARBA00022741"/>
    </source>
</evidence>
<dbReference type="Gene3D" id="3.40.50.300">
    <property type="entry name" value="P-loop containing nucleotide triphosphate hydrolases"/>
    <property type="match status" value="1"/>
</dbReference>
<evidence type="ECO:0000256" key="5">
    <source>
        <dbReference type="ARBA" id="ARBA00023163"/>
    </source>
</evidence>
<name>A0A4V2JFM7_9BURK</name>
<dbReference type="PANTHER" id="PTHR32071">
    <property type="entry name" value="TRANSCRIPTIONAL REGULATORY PROTEIN"/>
    <property type="match status" value="1"/>
</dbReference>
<evidence type="ECO:0000256" key="3">
    <source>
        <dbReference type="ARBA" id="ARBA00023015"/>
    </source>
</evidence>
<dbReference type="InterPro" id="IPR025662">
    <property type="entry name" value="Sigma_54_int_dom_ATP-bd_1"/>
</dbReference>
<dbReference type="InterPro" id="IPR027417">
    <property type="entry name" value="P-loop_NTPase"/>
</dbReference>
<keyword evidence="2" id="KW-0067">ATP-binding</keyword>
<dbReference type="PROSITE" id="PS00675">
    <property type="entry name" value="SIGMA54_INTERACT_1"/>
    <property type="match status" value="1"/>
</dbReference>
<dbReference type="GO" id="GO:0043565">
    <property type="term" value="F:sequence-specific DNA binding"/>
    <property type="evidence" value="ECO:0007669"/>
    <property type="project" value="InterPro"/>
</dbReference>
<feature type="domain" description="Sigma-54 factor interaction" evidence="6">
    <location>
        <begin position="179"/>
        <end position="412"/>
    </location>
</feature>
<dbReference type="CDD" id="cd00009">
    <property type="entry name" value="AAA"/>
    <property type="match status" value="1"/>
</dbReference>
<evidence type="ECO:0000256" key="2">
    <source>
        <dbReference type="ARBA" id="ARBA00022840"/>
    </source>
</evidence>
<dbReference type="PROSITE" id="PS00688">
    <property type="entry name" value="SIGMA54_INTERACT_3"/>
    <property type="match status" value="1"/>
</dbReference>
<accession>A0A4V2JFM7</accession>
<dbReference type="InterPro" id="IPR025944">
    <property type="entry name" value="Sigma_54_int_dom_CS"/>
</dbReference>
<keyword evidence="8" id="KW-1185">Reference proteome</keyword>
<sequence>MAILLAWLGNADLRAAEAGGPDEQGPILGALKALPFDALHLLSDHSIQKTRAYAQWVGRQSSVPLTSHQAKLTSPTSFEEIFRAAVGVIEEVKRASPFGDLVFHLSPGTPAMAAIWLLLAKTRYPAKLIESSREHGVKEVSIPFELSAEFAPVADKQADEALTRLMMGVPPESPAFTAIVHRCAAMKRTVAMAHRLAVRDVPVLIQGESGTGKELFARAIHQASPRNGKPFVAVNCGAIPQELVDAELFGHEKGAFTGATAARAGYFESADGGTLFLDEIGELPLASQVRLLRVLQEREVTRVGATRAKPIDIRVIAATNRVLPDEIREGRFREDLFHRLAVGVLLLPPLRQREGDLNILIDSMLASINAEAASQPGYKHKKLDVSARNLLIQHSWPGNVRELHNTLLRASIWAVGDKITTQDVAESLAVTVAPKADTILGRPLDQAISLPDIIGDVARHYLERAMAQTHGNKSEAARILGIGSYQTLSNWLQKYGVG</sequence>
<dbReference type="Gene3D" id="1.10.8.60">
    <property type="match status" value="1"/>
</dbReference>
<dbReference type="Pfam" id="PF25601">
    <property type="entry name" value="AAA_lid_14"/>
    <property type="match status" value="1"/>
</dbReference>
<dbReference type="SMART" id="SM00382">
    <property type="entry name" value="AAA"/>
    <property type="match status" value="1"/>
</dbReference>
<dbReference type="GO" id="GO:0005524">
    <property type="term" value="F:ATP binding"/>
    <property type="evidence" value="ECO:0007669"/>
    <property type="project" value="UniProtKB-KW"/>
</dbReference>
<gene>
    <name evidence="7" type="ORF">EYS42_07655</name>
</gene>
<dbReference type="AlphaFoldDB" id="A0A4V2JFM7"/>
<dbReference type="RefSeq" id="WP_130967484.1">
    <property type="nucleotide sequence ID" value="NZ_SIXI01000003.1"/>
</dbReference>
<dbReference type="InterPro" id="IPR025943">
    <property type="entry name" value="Sigma_54_int_dom_ATP-bd_2"/>
</dbReference>
<dbReference type="Proteomes" id="UP000292120">
    <property type="component" value="Unassembled WGS sequence"/>
</dbReference>
<keyword evidence="4" id="KW-0238">DNA-binding</keyword>
<dbReference type="Pfam" id="PF02954">
    <property type="entry name" value="HTH_8"/>
    <property type="match status" value="1"/>
</dbReference>
<evidence type="ECO:0000256" key="4">
    <source>
        <dbReference type="ARBA" id="ARBA00023125"/>
    </source>
</evidence>
<dbReference type="PROSITE" id="PS00676">
    <property type="entry name" value="SIGMA54_INTERACT_2"/>
    <property type="match status" value="1"/>
</dbReference>
<dbReference type="InterPro" id="IPR058031">
    <property type="entry name" value="AAA_lid_NorR"/>
</dbReference>
<protein>
    <submittedName>
        <fullName evidence="7">AAA family ATPase</fullName>
    </submittedName>
</protein>
<keyword evidence="3" id="KW-0805">Transcription regulation</keyword>
<dbReference type="SUPFAM" id="SSF46689">
    <property type="entry name" value="Homeodomain-like"/>
    <property type="match status" value="1"/>
</dbReference>